<proteinExistence type="predicted"/>
<protein>
    <submittedName>
        <fullName evidence="2">Uncharacterized protein</fullName>
    </submittedName>
</protein>
<keyword evidence="3" id="KW-1185">Reference proteome</keyword>
<organism evidence="2 3">
    <name type="scientific">Dufourea novaeangliae</name>
    <name type="common">Sweat bee</name>
    <dbReference type="NCBI Taxonomy" id="178035"/>
    <lineage>
        <taxon>Eukaryota</taxon>
        <taxon>Metazoa</taxon>
        <taxon>Ecdysozoa</taxon>
        <taxon>Arthropoda</taxon>
        <taxon>Hexapoda</taxon>
        <taxon>Insecta</taxon>
        <taxon>Pterygota</taxon>
        <taxon>Neoptera</taxon>
        <taxon>Endopterygota</taxon>
        <taxon>Hymenoptera</taxon>
        <taxon>Apocrita</taxon>
        <taxon>Aculeata</taxon>
        <taxon>Apoidea</taxon>
        <taxon>Anthophila</taxon>
        <taxon>Halictidae</taxon>
        <taxon>Rophitinae</taxon>
        <taxon>Dufourea</taxon>
    </lineage>
</organism>
<dbReference type="Proteomes" id="UP000076502">
    <property type="component" value="Unassembled WGS sequence"/>
</dbReference>
<accession>A0A154P4L4</accession>
<dbReference type="EMBL" id="KQ434814">
    <property type="protein sequence ID" value="KZC06807.1"/>
    <property type="molecule type" value="Genomic_DNA"/>
</dbReference>
<evidence type="ECO:0000256" key="1">
    <source>
        <dbReference type="SAM" id="MobiDB-lite"/>
    </source>
</evidence>
<name>A0A154P4L4_DUFNO</name>
<evidence type="ECO:0000313" key="3">
    <source>
        <dbReference type="Proteomes" id="UP000076502"/>
    </source>
</evidence>
<dbReference type="AlphaFoldDB" id="A0A154P4L4"/>
<gene>
    <name evidence="2" type="ORF">WN55_07762</name>
</gene>
<sequence>MSSRKTTSGCAHRATIRSLGDQTTCRGADPPSTSTARWQAQSSLLGKSKPYLNGSKNKKETQE</sequence>
<feature type="region of interest" description="Disordered" evidence="1">
    <location>
        <begin position="1"/>
        <end position="63"/>
    </location>
</feature>
<feature type="compositionally biased region" description="Polar residues" evidence="1">
    <location>
        <begin position="20"/>
        <end position="45"/>
    </location>
</feature>
<reference evidence="2 3" key="1">
    <citation type="submission" date="2015-07" db="EMBL/GenBank/DDBJ databases">
        <title>The genome of Dufourea novaeangliae.</title>
        <authorList>
            <person name="Pan H."/>
            <person name="Kapheim K."/>
        </authorList>
    </citation>
    <scope>NUCLEOTIDE SEQUENCE [LARGE SCALE GENOMIC DNA]</scope>
    <source>
        <strain evidence="2">0120121106</strain>
        <tissue evidence="2">Whole body</tissue>
    </source>
</reference>
<evidence type="ECO:0000313" key="2">
    <source>
        <dbReference type="EMBL" id="KZC06807.1"/>
    </source>
</evidence>